<dbReference type="Gene3D" id="3.30.70.2970">
    <property type="entry name" value="Protein of unknown function (DUF541), domain 2"/>
    <property type="match status" value="1"/>
</dbReference>
<organism evidence="1 2">
    <name type="scientific">Kangiella profundi</name>
    <dbReference type="NCBI Taxonomy" id="1561924"/>
    <lineage>
        <taxon>Bacteria</taxon>
        <taxon>Pseudomonadati</taxon>
        <taxon>Pseudomonadota</taxon>
        <taxon>Gammaproteobacteria</taxon>
        <taxon>Kangiellales</taxon>
        <taxon>Kangiellaceae</taxon>
        <taxon>Kangiella</taxon>
    </lineage>
</organism>
<dbReference type="Proteomes" id="UP000232693">
    <property type="component" value="Chromosome"/>
</dbReference>
<sequence length="236" mass="26219">MGKKLSVALAGLFVGLGILATGYLMANALIDFKKMDRMVTVKGLAEREVKADIAIFPIRFNTGSDQLDELYKTITQQTSDIKSFLLNQGFKEDEITTGAPTIFDKQAQQYGGERGGFRYTANITVNVYTSQVDKVIETRKQLIDLTEKGIVINSDDYMARTEFLFSGLNDIKPAMIEEATQNARMVADKFAQDSNSALGKLRTASQGQFSISDRDSNTPHIKNVRVVSTLQYYLVD</sequence>
<dbReference type="GO" id="GO:0006974">
    <property type="term" value="P:DNA damage response"/>
    <property type="evidence" value="ECO:0007669"/>
    <property type="project" value="TreeGrafter"/>
</dbReference>
<dbReference type="InterPro" id="IPR007497">
    <property type="entry name" value="SIMPL/DUF541"/>
</dbReference>
<dbReference type="Pfam" id="PF04402">
    <property type="entry name" value="SIMPL"/>
    <property type="match status" value="1"/>
</dbReference>
<keyword evidence="2" id="KW-1185">Reference proteome</keyword>
<dbReference type="PIRSF" id="PIRSF029033">
    <property type="entry name" value="UCP029033"/>
    <property type="match status" value="1"/>
</dbReference>
<evidence type="ECO:0000313" key="1">
    <source>
        <dbReference type="EMBL" id="AUD79825.1"/>
    </source>
</evidence>
<dbReference type="RefSeq" id="WP_106647617.1">
    <property type="nucleotide sequence ID" value="NZ_BMGO01000001.1"/>
</dbReference>
<evidence type="ECO:0000313" key="2">
    <source>
        <dbReference type="Proteomes" id="UP000232693"/>
    </source>
</evidence>
<reference evidence="1 2" key="1">
    <citation type="submission" date="2017-12" db="EMBL/GenBank/DDBJ databases">
        <title>Kangiella profundi FT102 completed genome.</title>
        <authorList>
            <person name="Xu J."/>
            <person name="Wang J."/>
            <person name="Lu Y."/>
        </authorList>
    </citation>
    <scope>NUCLEOTIDE SEQUENCE [LARGE SCALE GENOMIC DNA]</scope>
    <source>
        <strain evidence="1 2">FT102</strain>
    </source>
</reference>
<proteinExistence type="predicted"/>
<dbReference type="AlphaFoldDB" id="A0A2K9A7N8"/>
<dbReference type="OrthoDB" id="9806540at2"/>
<accession>A0A2K9A7N8</accession>
<dbReference type="InterPro" id="IPR052022">
    <property type="entry name" value="26kDa_periplasmic_antigen"/>
</dbReference>
<dbReference type="KEGG" id="kpd:CW740_11430"/>
<dbReference type="PANTHER" id="PTHR34387:SF2">
    <property type="entry name" value="SLR1258 PROTEIN"/>
    <property type="match status" value="1"/>
</dbReference>
<name>A0A2K9A7N8_9GAMM</name>
<gene>
    <name evidence="1" type="ORF">CW740_11430</name>
</gene>
<dbReference type="PANTHER" id="PTHR34387">
    <property type="entry name" value="SLR1258 PROTEIN"/>
    <property type="match status" value="1"/>
</dbReference>
<dbReference type="InterPro" id="IPR016907">
    <property type="entry name" value="UCP029033"/>
</dbReference>
<dbReference type="EMBL" id="CP025120">
    <property type="protein sequence ID" value="AUD79825.1"/>
    <property type="molecule type" value="Genomic_DNA"/>
</dbReference>
<protein>
    <submittedName>
        <fullName evidence="1">Uncharacterized protein</fullName>
    </submittedName>
</protein>